<dbReference type="HOGENOM" id="CLU_039268_1_1_10"/>
<evidence type="ECO:0000256" key="4">
    <source>
        <dbReference type="ARBA" id="ARBA00012216"/>
    </source>
</evidence>
<feature type="binding site" evidence="15">
    <location>
        <position position="293"/>
    </location>
    <ligand>
        <name>Mg(2+)</name>
        <dbReference type="ChEBI" id="CHEBI:18420"/>
        <label>1</label>
    </ligand>
</feature>
<evidence type="ECO:0000256" key="15">
    <source>
        <dbReference type="PIRSR" id="PIRSR039102-3"/>
    </source>
</evidence>
<dbReference type="InterPro" id="IPR000291">
    <property type="entry name" value="D-Ala_lig_Van_CS"/>
</dbReference>
<dbReference type="InterPro" id="IPR016185">
    <property type="entry name" value="PreATP-grasp_dom_sf"/>
</dbReference>
<dbReference type="Pfam" id="PF01820">
    <property type="entry name" value="Dala_Dala_lig_N"/>
    <property type="match status" value="1"/>
</dbReference>
<evidence type="ECO:0000313" key="18">
    <source>
        <dbReference type="EMBL" id="AHF15217.1"/>
    </source>
</evidence>
<keyword evidence="15" id="KW-0479">Metal-binding</keyword>
<dbReference type="OrthoDB" id="9813261at2"/>
<dbReference type="Gene3D" id="3.30.1490.20">
    <property type="entry name" value="ATP-grasp fold, A domain"/>
    <property type="match status" value="1"/>
</dbReference>
<feature type="binding site" evidence="15">
    <location>
        <position position="279"/>
    </location>
    <ligand>
        <name>Mg(2+)</name>
        <dbReference type="ChEBI" id="CHEBI:18420"/>
        <label>1</label>
    </ligand>
</feature>
<dbReference type="Pfam" id="PF07478">
    <property type="entry name" value="Dala_Dala_lig_C"/>
    <property type="match status" value="1"/>
</dbReference>
<dbReference type="SUPFAM" id="SSF52440">
    <property type="entry name" value="PreATP-grasp domain"/>
    <property type="match status" value="1"/>
</dbReference>
<organism evidence="18 19">
    <name type="scientific">Niabella soli DSM 19437</name>
    <dbReference type="NCBI Taxonomy" id="929713"/>
    <lineage>
        <taxon>Bacteria</taxon>
        <taxon>Pseudomonadati</taxon>
        <taxon>Bacteroidota</taxon>
        <taxon>Chitinophagia</taxon>
        <taxon>Chitinophagales</taxon>
        <taxon>Chitinophagaceae</taxon>
        <taxon>Niabella</taxon>
    </lineage>
</organism>
<comment type="catalytic activity">
    <reaction evidence="12 13">
        <text>2 D-alanine + ATP = D-alanyl-D-alanine + ADP + phosphate + H(+)</text>
        <dbReference type="Rhea" id="RHEA:11224"/>
        <dbReference type="ChEBI" id="CHEBI:15378"/>
        <dbReference type="ChEBI" id="CHEBI:30616"/>
        <dbReference type="ChEBI" id="CHEBI:43474"/>
        <dbReference type="ChEBI" id="CHEBI:57416"/>
        <dbReference type="ChEBI" id="CHEBI:57822"/>
        <dbReference type="ChEBI" id="CHEBI:456216"/>
        <dbReference type="EC" id="6.3.2.4"/>
    </reaction>
</comment>
<dbReference type="GO" id="GO:0009252">
    <property type="term" value="P:peptidoglycan biosynthetic process"/>
    <property type="evidence" value="ECO:0007669"/>
    <property type="project" value="UniProtKB-UniRule"/>
</dbReference>
<dbReference type="InterPro" id="IPR013815">
    <property type="entry name" value="ATP_grasp_subdomain_1"/>
</dbReference>
<dbReference type="NCBIfam" id="NF002527">
    <property type="entry name" value="PRK01966.1-3"/>
    <property type="match status" value="1"/>
</dbReference>
<dbReference type="InterPro" id="IPR011095">
    <property type="entry name" value="Dala_Dala_lig_C"/>
</dbReference>
<dbReference type="PIRSF" id="PIRSF039102">
    <property type="entry name" value="Ddl/VanB"/>
    <property type="match status" value="1"/>
</dbReference>
<keyword evidence="19" id="KW-1185">Reference proteome</keyword>
<feature type="active site" evidence="14">
    <location>
        <position position="167"/>
    </location>
</feature>
<comment type="cofactor">
    <cofactor evidence="15">
        <name>Mg(2+)</name>
        <dbReference type="ChEBI" id="CHEBI:18420"/>
    </cofactor>
    <cofactor evidence="15">
        <name>Mn(2+)</name>
        <dbReference type="ChEBI" id="CHEBI:29035"/>
    </cofactor>
    <text evidence="15">Binds 2 magnesium or manganese ions per subunit.</text>
</comment>
<dbReference type="AlphaFoldDB" id="W0EWT1"/>
<feature type="binding site" evidence="15">
    <location>
        <position position="295"/>
    </location>
    <ligand>
        <name>Mg(2+)</name>
        <dbReference type="ChEBI" id="CHEBI:18420"/>
        <label>2</label>
    </ligand>
</feature>
<evidence type="ECO:0000256" key="8">
    <source>
        <dbReference type="ARBA" id="ARBA00022840"/>
    </source>
</evidence>
<feature type="active site" evidence="14">
    <location>
        <position position="17"/>
    </location>
</feature>
<dbReference type="Gene3D" id="3.30.470.20">
    <property type="entry name" value="ATP-grasp fold, B domain"/>
    <property type="match status" value="1"/>
</dbReference>
<dbReference type="GO" id="GO:0071555">
    <property type="term" value="P:cell wall organization"/>
    <property type="evidence" value="ECO:0007669"/>
    <property type="project" value="UniProtKB-KW"/>
</dbReference>
<dbReference type="PROSITE" id="PS50975">
    <property type="entry name" value="ATP_GRASP"/>
    <property type="match status" value="1"/>
</dbReference>
<comment type="subcellular location">
    <subcellularLocation>
        <location evidence="2 13">Cytoplasm</location>
    </subcellularLocation>
</comment>
<dbReference type="GO" id="GO:0008716">
    <property type="term" value="F:D-alanine-D-alanine ligase activity"/>
    <property type="evidence" value="ECO:0007669"/>
    <property type="project" value="UniProtKB-UniRule"/>
</dbReference>
<protein>
    <recommendedName>
        <fullName evidence="4 13">D-alanine--D-alanine ligase</fullName>
        <ecNumber evidence="4 13">6.3.2.4</ecNumber>
    </recommendedName>
    <alternativeName>
        <fullName evidence="13">D-Ala-D-Ala ligase</fullName>
    </alternativeName>
    <alternativeName>
        <fullName evidence="13">D-alanylalanine synthetase</fullName>
    </alternativeName>
</protein>
<evidence type="ECO:0000256" key="5">
    <source>
        <dbReference type="ARBA" id="ARBA00022490"/>
    </source>
</evidence>
<feature type="binding site" evidence="15">
    <location>
        <position position="293"/>
    </location>
    <ligand>
        <name>Mg(2+)</name>
        <dbReference type="ChEBI" id="CHEBI:18420"/>
        <label>2</label>
    </ligand>
</feature>
<evidence type="ECO:0000256" key="2">
    <source>
        <dbReference type="ARBA" id="ARBA00004496"/>
    </source>
</evidence>
<evidence type="ECO:0000256" key="9">
    <source>
        <dbReference type="ARBA" id="ARBA00022960"/>
    </source>
</evidence>
<reference evidence="18 19" key="1">
    <citation type="submission" date="2013-12" db="EMBL/GenBank/DDBJ databases">
        <authorList>
            <consortium name="DOE Joint Genome Institute"/>
            <person name="Eisen J."/>
            <person name="Huntemann M."/>
            <person name="Han J."/>
            <person name="Chen A."/>
            <person name="Kyrpides N."/>
            <person name="Mavromatis K."/>
            <person name="Markowitz V."/>
            <person name="Palaniappan K."/>
            <person name="Ivanova N."/>
            <person name="Schaumberg A."/>
            <person name="Pati A."/>
            <person name="Liolios K."/>
            <person name="Nordberg H.P."/>
            <person name="Cantor M.N."/>
            <person name="Hua S.X."/>
            <person name="Woyke T."/>
        </authorList>
    </citation>
    <scope>NUCLEOTIDE SEQUENCE [LARGE SCALE GENOMIC DNA]</scope>
    <source>
        <strain evidence="19">DSM 19437</strain>
    </source>
</reference>
<evidence type="ECO:0000256" key="1">
    <source>
        <dbReference type="ARBA" id="ARBA00001936"/>
    </source>
</evidence>
<dbReference type="STRING" id="929713.NIASO_08680"/>
<sequence>MERKKNIALVTGGLSGESVISYKSAATIDKHLDRQRYNVFIIDINPDGWFYTDSLGNKTRVSKDDFTIWESDQKVQFDAVLLGMHGTPGEDGKLQGYFDMLKIPYTGCDATTSAITFNKRYTVAVAKMAGIDVANSLHLFAHTPVTAATVLEQLKLPLFVKPNNGGSSIGMSKVAKAEELEAAIAKAFKEDAQVLVEEMITGREFTVGVYQSKGRITVLPLTEVKAHADKAFFDFEAKYEGKSSEITPAVVEEAIAEKVRAAAKKVYEVFNCRGVIRIDFIYNEVAGRPFMLEVNTIPGQSAASIVPQQVAAAGGNLTDFYSLLVDECFA</sequence>
<feature type="domain" description="ATP-grasp" evidence="17">
    <location>
        <begin position="123"/>
        <end position="326"/>
    </location>
</feature>
<dbReference type="NCBIfam" id="NF002378">
    <property type="entry name" value="PRK01372.1"/>
    <property type="match status" value="1"/>
</dbReference>
<dbReference type="UniPathway" id="UPA00219"/>
<dbReference type="RefSeq" id="WP_008584540.1">
    <property type="nucleotide sequence ID" value="NZ_CP007035.1"/>
</dbReference>
<feature type="active site" evidence="14">
    <location>
        <position position="304"/>
    </location>
</feature>
<evidence type="ECO:0000256" key="14">
    <source>
        <dbReference type="PIRSR" id="PIRSR039102-1"/>
    </source>
</evidence>
<keyword evidence="7 16" id="KW-0547">Nucleotide-binding</keyword>
<evidence type="ECO:0000256" key="13">
    <source>
        <dbReference type="HAMAP-Rule" id="MF_00047"/>
    </source>
</evidence>
<dbReference type="HAMAP" id="MF_00047">
    <property type="entry name" value="Dala_Dala_lig"/>
    <property type="match status" value="1"/>
</dbReference>
<keyword evidence="15" id="KW-0464">Manganese</keyword>
<evidence type="ECO:0000313" key="19">
    <source>
        <dbReference type="Proteomes" id="UP000003586"/>
    </source>
</evidence>
<dbReference type="InterPro" id="IPR011761">
    <property type="entry name" value="ATP-grasp"/>
</dbReference>
<evidence type="ECO:0000256" key="7">
    <source>
        <dbReference type="ARBA" id="ARBA00022741"/>
    </source>
</evidence>
<gene>
    <name evidence="13" type="primary">ddl</name>
    <name evidence="18" type="ORF">NIASO_08680</name>
</gene>
<dbReference type="GO" id="GO:0046872">
    <property type="term" value="F:metal ion binding"/>
    <property type="evidence" value="ECO:0007669"/>
    <property type="project" value="UniProtKB-KW"/>
</dbReference>
<evidence type="ECO:0000256" key="16">
    <source>
        <dbReference type="PROSITE-ProRule" id="PRU00409"/>
    </source>
</evidence>
<name>W0EWT1_9BACT</name>
<dbReference type="eggNOG" id="COG1181">
    <property type="taxonomic scope" value="Bacteria"/>
</dbReference>
<evidence type="ECO:0000256" key="6">
    <source>
        <dbReference type="ARBA" id="ARBA00022598"/>
    </source>
</evidence>
<dbReference type="GO" id="GO:0008360">
    <property type="term" value="P:regulation of cell shape"/>
    <property type="evidence" value="ECO:0007669"/>
    <property type="project" value="UniProtKB-KW"/>
</dbReference>
<proteinExistence type="inferred from homology"/>
<comment type="similarity">
    <text evidence="3 13">Belongs to the D-alanine--D-alanine ligase family.</text>
</comment>
<dbReference type="PANTHER" id="PTHR23132">
    <property type="entry name" value="D-ALANINE--D-ALANINE LIGASE"/>
    <property type="match status" value="1"/>
</dbReference>
<dbReference type="NCBIfam" id="TIGR01205">
    <property type="entry name" value="D_ala_D_alaTIGR"/>
    <property type="match status" value="1"/>
</dbReference>
<keyword evidence="15" id="KW-0460">Magnesium</keyword>
<dbReference type="GO" id="GO:0005524">
    <property type="term" value="F:ATP binding"/>
    <property type="evidence" value="ECO:0007669"/>
    <property type="project" value="UniProtKB-UniRule"/>
</dbReference>
<evidence type="ECO:0000256" key="10">
    <source>
        <dbReference type="ARBA" id="ARBA00022984"/>
    </source>
</evidence>
<dbReference type="PANTHER" id="PTHR23132:SF23">
    <property type="entry name" value="D-ALANINE--D-ALANINE LIGASE B"/>
    <property type="match status" value="1"/>
</dbReference>
<evidence type="ECO:0000256" key="11">
    <source>
        <dbReference type="ARBA" id="ARBA00023316"/>
    </source>
</evidence>
<evidence type="ECO:0000256" key="12">
    <source>
        <dbReference type="ARBA" id="ARBA00047614"/>
    </source>
</evidence>
<dbReference type="InterPro" id="IPR011127">
    <property type="entry name" value="Dala_Dala_lig_N"/>
</dbReference>
<dbReference type="Gene3D" id="3.40.50.20">
    <property type="match status" value="1"/>
</dbReference>
<dbReference type="KEGG" id="nso:NIASO_08680"/>
<dbReference type="PROSITE" id="PS00843">
    <property type="entry name" value="DALA_DALA_LIGASE_1"/>
    <property type="match status" value="1"/>
</dbReference>
<keyword evidence="6 13" id="KW-0436">Ligase</keyword>
<keyword evidence="11 13" id="KW-0961">Cell wall biogenesis/degradation</keyword>
<dbReference type="EMBL" id="CP007035">
    <property type="protein sequence ID" value="AHF15217.1"/>
    <property type="molecule type" value="Genomic_DNA"/>
</dbReference>
<keyword evidence="10 13" id="KW-0573">Peptidoglycan synthesis</keyword>
<comment type="cofactor">
    <cofactor evidence="1">
        <name>Mn(2+)</name>
        <dbReference type="ChEBI" id="CHEBI:29035"/>
    </cofactor>
</comment>
<dbReference type="InterPro" id="IPR005905">
    <property type="entry name" value="D_ala_D_ala"/>
</dbReference>
<accession>W0EWT1</accession>
<dbReference type="EC" id="6.3.2.4" evidence="4 13"/>
<comment type="function">
    <text evidence="13">Cell wall formation.</text>
</comment>
<dbReference type="SUPFAM" id="SSF56059">
    <property type="entry name" value="Glutathione synthetase ATP-binding domain-like"/>
    <property type="match status" value="1"/>
</dbReference>
<keyword evidence="8 16" id="KW-0067">ATP-binding</keyword>
<keyword evidence="9 13" id="KW-0133">Cell shape</keyword>
<dbReference type="GO" id="GO:0005737">
    <property type="term" value="C:cytoplasm"/>
    <property type="evidence" value="ECO:0007669"/>
    <property type="project" value="UniProtKB-SubCell"/>
</dbReference>
<keyword evidence="5 13" id="KW-0963">Cytoplasm</keyword>
<dbReference type="Proteomes" id="UP000003586">
    <property type="component" value="Chromosome"/>
</dbReference>
<evidence type="ECO:0000259" key="17">
    <source>
        <dbReference type="PROSITE" id="PS50975"/>
    </source>
</evidence>
<comment type="pathway">
    <text evidence="13">Cell wall biogenesis; peptidoglycan biosynthesis.</text>
</comment>
<evidence type="ECO:0000256" key="3">
    <source>
        <dbReference type="ARBA" id="ARBA00010871"/>
    </source>
</evidence>